<dbReference type="OrthoDB" id="241340at2759"/>
<dbReference type="PRINTS" id="PR01050">
    <property type="entry name" value="PYRUVTKNASE"/>
</dbReference>
<dbReference type="SUPFAM" id="SSF48371">
    <property type="entry name" value="ARM repeat"/>
    <property type="match status" value="1"/>
</dbReference>
<evidence type="ECO:0000259" key="16">
    <source>
        <dbReference type="Pfam" id="PF00224"/>
    </source>
</evidence>
<keyword evidence="7" id="KW-0479">Metal-binding</keyword>
<name>A0A484BXE5_DRONA</name>
<evidence type="ECO:0000256" key="8">
    <source>
        <dbReference type="ARBA" id="ARBA00022741"/>
    </source>
</evidence>
<gene>
    <name evidence="17" type="ORF">AWZ03_001261</name>
</gene>
<comment type="catalytic activity">
    <reaction evidence="14">
        <text>pyruvate + ATP = phosphoenolpyruvate + ADP + H(+)</text>
        <dbReference type="Rhea" id="RHEA:18157"/>
        <dbReference type="ChEBI" id="CHEBI:15361"/>
        <dbReference type="ChEBI" id="CHEBI:15378"/>
        <dbReference type="ChEBI" id="CHEBI:30616"/>
        <dbReference type="ChEBI" id="CHEBI:58702"/>
        <dbReference type="ChEBI" id="CHEBI:456216"/>
        <dbReference type="EC" id="2.7.1.40"/>
    </reaction>
    <physiologicalReaction direction="right-to-left" evidence="14">
        <dbReference type="Rhea" id="RHEA:18159"/>
    </physiologicalReaction>
</comment>
<evidence type="ECO:0000256" key="10">
    <source>
        <dbReference type="ARBA" id="ARBA00022840"/>
    </source>
</evidence>
<dbReference type="EC" id="2.7.1.40" evidence="5 15"/>
<dbReference type="Proteomes" id="UP000295192">
    <property type="component" value="Unassembled WGS sequence"/>
</dbReference>
<comment type="caution">
    <text evidence="17">The sequence shown here is derived from an EMBL/GenBank/DDBJ whole genome shotgun (WGS) entry which is preliminary data.</text>
</comment>
<dbReference type="UniPathway" id="UPA00109">
    <property type="reaction ID" value="UER00188"/>
</dbReference>
<evidence type="ECO:0000256" key="14">
    <source>
        <dbReference type="ARBA" id="ARBA00048967"/>
    </source>
</evidence>
<dbReference type="PANTHER" id="PTHR11817">
    <property type="entry name" value="PYRUVATE KINASE"/>
    <property type="match status" value="1"/>
</dbReference>
<keyword evidence="9 15" id="KW-0418">Kinase</keyword>
<keyword evidence="11 15" id="KW-0460">Magnesium</keyword>
<reference evidence="17 18" key="1">
    <citation type="journal article" date="2019" name="J. Hered.">
        <title>An Improved Genome Assembly for Drosophila navojoa, the Basal Species in the mojavensis Cluster.</title>
        <authorList>
            <person name="Vanderlinde T."/>
            <person name="Dupim E.G."/>
            <person name="Nazario-Yepiz N.O."/>
            <person name="Carvalho A.B."/>
        </authorList>
    </citation>
    <scope>NUCLEOTIDE SEQUENCE [LARGE SCALE GENOMIC DNA]</scope>
    <source>
        <strain evidence="17">Navoj_Jal97</strain>
        <tissue evidence="17">Whole organism</tissue>
    </source>
</reference>
<dbReference type="GO" id="GO:0006950">
    <property type="term" value="P:response to stress"/>
    <property type="evidence" value="ECO:0007669"/>
    <property type="project" value="UniProtKB-ARBA"/>
</dbReference>
<dbReference type="InterPro" id="IPR015793">
    <property type="entry name" value="Pyrv_Knase_brl"/>
</dbReference>
<dbReference type="EMBL" id="LSRL02000004">
    <property type="protein sequence ID" value="TDG52431.1"/>
    <property type="molecule type" value="Genomic_DNA"/>
</dbReference>
<dbReference type="SUPFAM" id="SSF51621">
    <property type="entry name" value="Phosphoenolpyruvate/pyruvate domain"/>
    <property type="match status" value="1"/>
</dbReference>
<evidence type="ECO:0000313" key="18">
    <source>
        <dbReference type="Proteomes" id="UP000295192"/>
    </source>
</evidence>
<dbReference type="Gene3D" id="3.40.1380.20">
    <property type="entry name" value="Pyruvate kinase, C-terminal domain"/>
    <property type="match status" value="1"/>
</dbReference>
<dbReference type="PROSITE" id="PS00110">
    <property type="entry name" value="PYRUVATE_KINASE"/>
    <property type="match status" value="1"/>
</dbReference>
<dbReference type="GO" id="GO:0004743">
    <property type="term" value="F:pyruvate kinase activity"/>
    <property type="evidence" value="ECO:0007669"/>
    <property type="project" value="UniProtKB-EC"/>
</dbReference>
<dbReference type="InterPro" id="IPR036918">
    <property type="entry name" value="Pyrv_Knase_C_sf"/>
</dbReference>
<comment type="pathway">
    <text evidence="3 15">Carbohydrate degradation; glycolysis; pyruvate from D-glyceraldehyde 3-phosphate: step 5/5.</text>
</comment>
<sequence length="1050" mass="118928">MTLFTRLTTRVSAPLQIFLPRVQLDSANYSTSAKLECDKTAEVVLDRGPFSSQLDYQSRLRFNSPTLSYALSGIICTIGPASNKADVLVKLIEAGMRVVRLNFSHGTYDYHCNTIQEARKAVECYATQVGVYKPVAIALDTKGPEIRTGLISGSDTAEVDLKQGDKIKLSTNKDLESNGSKDTIYVDYKQLPKIVKKGNLIFVDDGQIALRVTEATESEVMCEIVNGGKLGSHKGVNLPGIPVDLPSVSEKDKKDLQFGVEHGVDMIFASFIRDAKALSEIRAVLGPKGKHIQIISKIENQQGMHNIDDIIEASDGIMVARGDLGIEILTEEVVLAQKSIIAKCNMAGKPVICATQMLDSMTSKPRPSRAEASDVANAIFDGADCVMLSGETAKGKYPVECVKCMAKICAKVENVLWYERLQNEIKTYMKSSSSDNISAITAGISEIASLGQATAIVIAELDELLYDLIDLHKYNEVALKRVLQCIYNLLQSNNRWNVKFGSKVFHKLISVVIAEGDDDGIPHGLHRQLVANLLICVQIHARKFPRVDGKFLLRQLWSLSLSSERQPHAAQILVQLFDDFLREMGDECACSSELHAVIQDLLQSEAREQRRSAHFLMRKLLMILREEPTASTAGRSTRVLDSLKCDEQQWSSYIVIMETLEEHQSHLVLPTLSTLLPRIAESNQEDNWLIWLRILYVRLLQDNNILVLRWTLEFFFNRFDVSKLCRYKLLPEFLAATNRTQLYNVESYFLPEINMKLFMSDETQAQEFLEALATVPWHSVPLHFWLSKLQPIKAVLINKKVLLQLSSRVRALTNATLRQKANELVFNLLETSISSLTLGDYLIFIETLFNVSDNFYDHIRLKAKIQHCENFSEEIPRFNKRCGEIIFKDGIMIFIDELLKQLRTLPSSQHGWWRFFPIFNMNDMEPEQQQTCLHYYRTQYNIDTEMFEKSANLEELQQHMLQRLSCQTKDEKSFVLEHCVDCFVRANLENWSQLKELHLQPCDLLESGTKATLAHLTQLLEFSDTRIEDEANVLSTVINLSNKHPNCDGV</sequence>
<evidence type="ECO:0000256" key="2">
    <source>
        <dbReference type="ARBA" id="ARBA00001958"/>
    </source>
</evidence>
<dbReference type="GO" id="GO:0000287">
    <property type="term" value="F:magnesium ion binding"/>
    <property type="evidence" value="ECO:0007669"/>
    <property type="project" value="InterPro"/>
</dbReference>
<evidence type="ECO:0000256" key="1">
    <source>
        <dbReference type="ARBA" id="ARBA00001946"/>
    </source>
</evidence>
<keyword evidence="8" id="KW-0547">Nucleotide-binding</keyword>
<keyword evidence="12 15" id="KW-0324">Glycolysis</keyword>
<comment type="cofactor">
    <cofactor evidence="1">
        <name>Mg(2+)</name>
        <dbReference type="ChEBI" id="CHEBI:18420"/>
    </cofactor>
</comment>
<dbReference type="Gene3D" id="2.40.33.10">
    <property type="entry name" value="PK beta-barrel domain-like"/>
    <property type="match status" value="1"/>
</dbReference>
<keyword evidence="13" id="KW-0670">Pyruvate</keyword>
<dbReference type="InterPro" id="IPR040442">
    <property type="entry name" value="Pyrv_kinase-like_dom_sf"/>
</dbReference>
<dbReference type="InterPro" id="IPR015806">
    <property type="entry name" value="Pyrv_Knase_insert_dom_sf"/>
</dbReference>
<comment type="cofactor">
    <cofactor evidence="2">
        <name>K(+)</name>
        <dbReference type="ChEBI" id="CHEBI:29103"/>
    </cofactor>
</comment>
<dbReference type="GO" id="GO:0016301">
    <property type="term" value="F:kinase activity"/>
    <property type="evidence" value="ECO:0007669"/>
    <property type="project" value="UniProtKB-KW"/>
</dbReference>
<evidence type="ECO:0000256" key="11">
    <source>
        <dbReference type="ARBA" id="ARBA00022842"/>
    </source>
</evidence>
<dbReference type="FunFam" id="3.20.20.60:FF:000001">
    <property type="entry name" value="Pyruvate kinase"/>
    <property type="match status" value="1"/>
</dbReference>
<evidence type="ECO:0000256" key="12">
    <source>
        <dbReference type="ARBA" id="ARBA00023152"/>
    </source>
</evidence>
<dbReference type="InterPro" id="IPR011037">
    <property type="entry name" value="Pyrv_Knase-like_insert_dom_sf"/>
</dbReference>
<evidence type="ECO:0000256" key="6">
    <source>
        <dbReference type="ARBA" id="ARBA00022679"/>
    </source>
</evidence>
<dbReference type="AlphaFoldDB" id="A0A484BXE5"/>
<feature type="domain" description="Pyruvate kinase barrel" evidence="16">
    <location>
        <begin position="73"/>
        <end position="402"/>
    </location>
</feature>
<keyword evidence="10" id="KW-0067">ATP-binding</keyword>
<evidence type="ECO:0000256" key="9">
    <source>
        <dbReference type="ARBA" id="ARBA00022777"/>
    </source>
</evidence>
<organism evidence="17 18">
    <name type="scientific">Drosophila navojoa</name>
    <name type="common">Fruit fly</name>
    <dbReference type="NCBI Taxonomy" id="7232"/>
    <lineage>
        <taxon>Eukaryota</taxon>
        <taxon>Metazoa</taxon>
        <taxon>Ecdysozoa</taxon>
        <taxon>Arthropoda</taxon>
        <taxon>Hexapoda</taxon>
        <taxon>Insecta</taxon>
        <taxon>Pterygota</taxon>
        <taxon>Neoptera</taxon>
        <taxon>Endopterygota</taxon>
        <taxon>Diptera</taxon>
        <taxon>Brachycera</taxon>
        <taxon>Muscomorpha</taxon>
        <taxon>Ephydroidea</taxon>
        <taxon>Drosophilidae</taxon>
        <taxon>Drosophila</taxon>
    </lineage>
</organism>
<dbReference type="GO" id="GO:0030955">
    <property type="term" value="F:potassium ion binding"/>
    <property type="evidence" value="ECO:0007669"/>
    <property type="project" value="InterPro"/>
</dbReference>
<keyword evidence="6 15" id="KW-0808">Transferase</keyword>
<dbReference type="Gene3D" id="3.20.20.60">
    <property type="entry name" value="Phosphoenolpyruvate-binding domains"/>
    <property type="match status" value="1"/>
</dbReference>
<dbReference type="InterPro" id="IPR016024">
    <property type="entry name" value="ARM-type_fold"/>
</dbReference>
<dbReference type="NCBIfam" id="NF004491">
    <property type="entry name" value="PRK05826.1"/>
    <property type="match status" value="1"/>
</dbReference>
<evidence type="ECO:0000256" key="13">
    <source>
        <dbReference type="ARBA" id="ARBA00023317"/>
    </source>
</evidence>
<protein>
    <recommendedName>
        <fullName evidence="5 15">Pyruvate kinase</fullName>
        <ecNumber evidence="5 15">2.7.1.40</ecNumber>
    </recommendedName>
</protein>
<proteinExistence type="inferred from homology"/>
<evidence type="ECO:0000256" key="7">
    <source>
        <dbReference type="ARBA" id="ARBA00022723"/>
    </source>
</evidence>
<evidence type="ECO:0000256" key="15">
    <source>
        <dbReference type="RuleBase" id="RU000504"/>
    </source>
</evidence>
<comment type="similarity">
    <text evidence="4 15">Belongs to the pyruvate kinase family.</text>
</comment>
<dbReference type="InterPro" id="IPR001697">
    <property type="entry name" value="Pyr_Knase"/>
</dbReference>
<accession>A0A484BXE5</accession>
<dbReference type="STRING" id="7232.A0A484BXE5"/>
<dbReference type="SUPFAM" id="SSF50800">
    <property type="entry name" value="PK beta-barrel domain-like"/>
    <property type="match status" value="1"/>
</dbReference>
<dbReference type="InterPro" id="IPR015813">
    <property type="entry name" value="Pyrv/PenolPyrv_kinase-like_dom"/>
</dbReference>
<keyword evidence="18" id="KW-1185">Reference proteome</keyword>
<evidence type="ECO:0000256" key="3">
    <source>
        <dbReference type="ARBA" id="ARBA00004997"/>
    </source>
</evidence>
<dbReference type="Pfam" id="PF00224">
    <property type="entry name" value="PK"/>
    <property type="match status" value="1"/>
</dbReference>
<dbReference type="InterPro" id="IPR018209">
    <property type="entry name" value="Pyrv_Knase_AS"/>
</dbReference>
<evidence type="ECO:0000313" key="17">
    <source>
        <dbReference type="EMBL" id="TDG52431.1"/>
    </source>
</evidence>
<evidence type="ECO:0000256" key="5">
    <source>
        <dbReference type="ARBA" id="ARBA00012142"/>
    </source>
</evidence>
<dbReference type="FunFam" id="2.40.33.10:FF:000001">
    <property type="entry name" value="Pyruvate kinase"/>
    <property type="match status" value="1"/>
</dbReference>
<evidence type="ECO:0000256" key="4">
    <source>
        <dbReference type="ARBA" id="ARBA00008663"/>
    </source>
</evidence>
<dbReference type="NCBIfam" id="TIGR01064">
    <property type="entry name" value="pyruv_kin"/>
    <property type="match status" value="1"/>
</dbReference>
<dbReference type="GO" id="GO:0005524">
    <property type="term" value="F:ATP binding"/>
    <property type="evidence" value="ECO:0007669"/>
    <property type="project" value="UniProtKB-KW"/>
</dbReference>